<dbReference type="PANTHER" id="PTHR48112">
    <property type="entry name" value="HIGH MOBILITY GROUP PROTEIN DSP1"/>
    <property type="match status" value="1"/>
</dbReference>
<evidence type="ECO:0000256" key="3">
    <source>
        <dbReference type="SAM" id="MobiDB-lite"/>
    </source>
</evidence>
<dbReference type="FunCoup" id="A0A316W1Y2">
    <property type="interactions" value="253"/>
</dbReference>
<dbReference type="InterPro" id="IPR009071">
    <property type="entry name" value="HMG_box_dom"/>
</dbReference>
<dbReference type="AlphaFoldDB" id="A0A316W1Y2"/>
<feature type="region of interest" description="Disordered" evidence="3">
    <location>
        <begin position="1"/>
        <end position="31"/>
    </location>
</feature>
<dbReference type="CDD" id="cd01390">
    <property type="entry name" value="HMG-box_NHP6-like"/>
    <property type="match status" value="1"/>
</dbReference>
<dbReference type="InParanoid" id="A0A316W1Y2"/>
<accession>A0A316W1Y2</accession>
<dbReference type="Gene3D" id="1.10.30.10">
    <property type="entry name" value="High mobility group box domain"/>
    <property type="match status" value="1"/>
</dbReference>
<gene>
    <name evidence="5" type="ORF">IE81DRAFT_322817</name>
</gene>
<dbReference type="RefSeq" id="XP_025370258.1">
    <property type="nucleotide sequence ID" value="XM_025513753.1"/>
</dbReference>
<proteinExistence type="predicted"/>
<feature type="compositionally biased region" description="Low complexity" evidence="3">
    <location>
        <begin position="1"/>
        <end position="16"/>
    </location>
</feature>
<protein>
    <recommendedName>
        <fullName evidence="4">HMG box domain-containing protein</fullName>
    </recommendedName>
</protein>
<dbReference type="PANTHER" id="PTHR48112:SF22">
    <property type="entry name" value="MITOCHONDRIAL TRANSCRIPTION FACTOR A, ISOFORM B"/>
    <property type="match status" value="1"/>
</dbReference>
<evidence type="ECO:0000256" key="1">
    <source>
        <dbReference type="ARBA" id="ARBA00023125"/>
    </source>
</evidence>
<feature type="region of interest" description="Disordered" evidence="3">
    <location>
        <begin position="88"/>
        <end position="115"/>
    </location>
</feature>
<dbReference type="Pfam" id="PF00505">
    <property type="entry name" value="HMG_box"/>
    <property type="match status" value="1"/>
</dbReference>
<dbReference type="InterPro" id="IPR050342">
    <property type="entry name" value="HMGB"/>
</dbReference>
<dbReference type="PROSITE" id="PS50118">
    <property type="entry name" value="HMG_BOX_2"/>
    <property type="match status" value="1"/>
</dbReference>
<feature type="DNA-binding region" description="HMG box" evidence="2">
    <location>
        <begin position="27"/>
        <end position="95"/>
    </location>
</feature>
<organism evidence="5 6">
    <name type="scientific">Ceraceosorus guamensis</name>
    <dbReference type="NCBI Taxonomy" id="1522189"/>
    <lineage>
        <taxon>Eukaryota</taxon>
        <taxon>Fungi</taxon>
        <taxon>Dikarya</taxon>
        <taxon>Basidiomycota</taxon>
        <taxon>Ustilaginomycotina</taxon>
        <taxon>Exobasidiomycetes</taxon>
        <taxon>Ceraceosorales</taxon>
        <taxon>Ceraceosoraceae</taxon>
        <taxon>Ceraceosorus</taxon>
    </lineage>
</organism>
<dbReference type="PRINTS" id="PR00886">
    <property type="entry name" value="HIGHMOBLTY12"/>
</dbReference>
<dbReference type="SUPFAM" id="SSF47095">
    <property type="entry name" value="HMG-box"/>
    <property type="match status" value="1"/>
</dbReference>
<dbReference type="Proteomes" id="UP000245783">
    <property type="component" value="Unassembled WGS sequence"/>
</dbReference>
<feature type="domain" description="HMG box" evidence="4">
    <location>
        <begin position="27"/>
        <end position="95"/>
    </location>
</feature>
<reference evidence="5 6" key="1">
    <citation type="journal article" date="2018" name="Mol. Biol. Evol.">
        <title>Broad Genomic Sampling Reveals a Smut Pathogenic Ancestry of the Fungal Clade Ustilaginomycotina.</title>
        <authorList>
            <person name="Kijpornyongpan T."/>
            <person name="Mondo S.J."/>
            <person name="Barry K."/>
            <person name="Sandor L."/>
            <person name="Lee J."/>
            <person name="Lipzen A."/>
            <person name="Pangilinan J."/>
            <person name="LaButti K."/>
            <person name="Hainaut M."/>
            <person name="Henrissat B."/>
            <person name="Grigoriev I.V."/>
            <person name="Spatafora J.W."/>
            <person name="Aime M.C."/>
        </authorList>
    </citation>
    <scope>NUCLEOTIDE SEQUENCE [LARGE SCALE GENOMIC DNA]</scope>
    <source>
        <strain evidence="5 6">MCA 4658</strain>
    </source>
</reference>
<dbReference type="GeneID" id="37035623"/>
<feature type="compositionally biased region" description="Basic and acidic residues" evidence="3">
    <location>
        <begin position="88"/>
        <end position="98"/>
    </location>
</feature>
<keyword evidence="1 2" id="KW-0238">DNA-binding</keyword>
<keyword evidence="6" id="KW-1185">Reference proteome</keyword>
<dbReference type="EMBL" id="KZ819373">
    <property type="protein sequence ID" value="PWN43098.1"/>
    <property type="molecule type" value="Genomic_DNA"/>
</dbReference>
<dbReference type="SMART" id="SM00398">
    <property type="entry name" value="HMG"/>
    <property type="match status" value="1"/>
</dbReference>
<dbReference type="STRING" id="1522189.A0A316W1Y2"/>
<sequence length="115" mass="12497">MAPKASSKAASSAAPAKKGKAGKKEGPKRPLSAYMFMSQDWRERIKAANPDASFGEVGRLLGAKWQEMSEAQKKPYLDMAERDKVRAANEKAAFEKKSGGGKGSKKQQAYEEDSD</sequence>
<evidence type="ECO:0000313" key="5">
    <source>
        <dbReference type="EMBL" id="PWN43098.1"/>
    </source>
</evidence>
<evidence type="ECO:0000313" key="6">
    <source>
        <dbReference type="Proteomes" id="UP000245783"/>
    </source>
</evidence>
<keyword evidence="2" id="KW-0539">Nucleus</keyword>
<dbReference type="InterPro" id="IPR036910">
    <property type="entry name" value="HMG_box_dom_sf"/>
</dbReference>
<name>A0A316W1Y2_9BASI</name>
<dbReference type="GO" id="GO:0003677">
    <property type="term" value="F:DNA binding"/>
    <property type="evidence" value="ECO:0007669"/>
    <property type="project" value="UniProtKB-UniRule"/>
</dbReference>
<dbReference type="OrthoDB" id="1919336at2759"/>
<evidence type="ECO:0000256" key="2">
    <source>
        <dbReference type="PROSITE-ProRule" id="PRU00267"/>
    </source>
</evidence>
<evidence type="ECO:0000259" key="4">
    <source>
        <dbReference type="PROSITE" id="PS50118"/>
    </source>
</evidence>
<dbReference type="GO" id="GO:0005634">
    <property type="term" value="C:nucleus"/>
    <property type="evidence" value="ECO:0007669"/>
    <property type="project" value="UniProtKB-UniRule"/>
</dbReference>